<dbReference type="CDD" id="cd22965">
    <property type="entry name" value="DD_DPY30_SDC1"/>
    <property type="match status" value="1"/>
</dbReference>
<dbReference type="RefSeq" id="XP_003651811.1">
    <property type="nucleotide sequence ID" value="XM_003651763.1"/>
</dbReference>
<dbReference type="eggNOG" id="KOG4109">
    <property type="taxonomic scope" value="Eukaryota"/>
</dbReference>
<dbReference type="EMBL" id="CP003010">
    <property type="protein sequence ID" value="AEO65475.1"/>
    <property type="molecule type" value="Genomic_DNA"/>
</dbReference>
<evidence type="ECO:0000256" key="4">
    <source>
        <dbReference type="SAM" id="MobiDB-lite"/>
    </source>
</evidence>
<keyword evidence="3" id="KW-0539">Nucleus</keyword>
<dbReference type="Gene3D" id="1.20.890.10">
    <property type="entry name" value="cAMP-dependent protein kinase regulatory subunit, dimerization-anchoring domain"/>
    <property type="match status" value="1"/>
</dbReference>
<evidence type="ECO:0000313" key="6">
    <source>
        <dbReference type="Proteomes" id="UP000008181"/>
    </source>
</evidence>
<dbReference type="KEGG" id="ttt:THITE_2127665"/>
<dbReference type="Pfam" id="PF05186">
    <property type="entry name" value="Dpy-30"/>
    <property type="match status" value="1"/>
</dbReference>
<dbReference type="AlphaFoldDB" id="G2QZ43"/>
<feature type="compositionally biased region" description="Low complexity" evidence="4">
    <location>
        <begin position="1"/>
        <end position="19"/>
    </location>
</feature>
<evidence type="ECO:0000313" key="5">
    <source>
        <dbReference type="EMBL" id="AEO65475.1"/>
    </source>
</evidence>
<keyword evidence="6" id="KW-1185">Reference proteome</keyword>
<feature type="compositionally biased region" description="Low complexity" evidence="4">
    <location>
        <begin position="26"/>
        <end position="58"/>
    </location>
</feature>
<dbReference type="GeneID" id="11516950"/>
<gene>
    <name evidence="5" type="ORF">THITE_2127665</name>
</gene>
<feature type="compositionally biased region" description="Pro residues" evidence="4">
    <location>
        <begin position="59"/>
        <end position="79"/>
    </location>
</feature>
<proteinExistence type="inferred from homology"/>
<name>G2QZ43_THETT</name>
<organism evidence="5 6">
    <name type="scientific">Thermothielavioides terrestris (strain ATCC 38088 / NRRL 8126)</name>
    <name type="common">Thielavia terrestris</name>
    <dbReference type="NCBI Taxonomy" id="578455"/>
    <lineage>
        <taxon>Eukaryota</taxon>
        <taxon>Fungi</taxon>
        <taxon>Dikarya</taxon>
        <taxon>Ascomycota</taxon>
        <taxon>Pezizomycotina</taxon>
        <taxon>Sordariomycetes</taxon>
        <taxon>Sordariomycetidae</taxon>
        <taxon>Sordariales</taxon>
        <taxon>Chaetomiaceae</taxon>
        <taxon>Thermothielavioides</taxon>
        <taxon>Thermothielavioides terrestris</taxon>
    </lineage>
</organism>
<evidence type="ECO:0000256" key="1">
    <source>
        <dbReference type="ARBA" id="ARBA00004123"/>
    </source>
</evidence>
<sequence length="165" mass="16720">MENANAGHSAVDTAAAAAPEAHDTPMTDAPAQTAPPASTAHAQPNNNNNAAAPFLSAPPTAPSPSPSHPQPPAAPPARVPTPTTTTTPAATAPGMPPHAGTTAGFAMPAEAAAHGAPVRQYINGRITGVLLEGMKMVAREQPKDPLRVLGEYLLQRSKELEGKDP</sequence>
<dbReference type="STRING" id="578455.G2QZ43"/>
<accession>G2QZ43</accession>
<dbReference type="InterPro" id="IPR007858">
    <property type="entry name" value="Dpy-30_motif"/>
</dbReference>
<evidence type="ECO:0000256" key="3">
    <source>
        <dbReference type="ARBA" id="ARBA00023242"/>
    </source>
</evidence>
<feature type="compositionally biased region" description="Low complexity" evidence="4">
    <location>
        <begin position="80"/>
        <end position="106"/>
    </location>
</feature>
<dbReference type="OrthoDB" id="417678at2759"/>
<protein>
    <submittedName>
        <fullName evidence="5">Uncharacterized protein</fullName>
    </submittedName>
</protein>
<dbReference type="Proteomes" id="UP000008181">
    <property type="component" value="Chromosome 2"/>
</dbReference>
<evidence type="ECO:0000256" key="2">
    <source>
        <dbReference type="ARBA" id="ARBA00010849"/>
    </source>
</evidence>
<comment type="subcellular location">
    <subcellularLocation>
        <location evidence="1">Nucleus</location>
    </subcellularLocation>
</comment>
<dbReference type="InterPro" id="IPR049629">
    <property type="entry name" value="DPY30_SDC1_DD"/>
</dbReference>
<dbReference type="HOGENOM" id="CLU_115916_0_0_1"/>
<feature type="region of interest" description="Disordered" evidence="4">
    <location>
        <begin position="1"/>
        <end position="106"/>
    </location>
</feature>
<reference evidence="5 6" key="1">
    <citation type="journal article" date="2011" name="Nat. Biotechnol.">
        <title>Comparative genomic analysis of the thermophilic biomass-degrading fungi Myceliophthora thermophila and Thielavia terrestris.</title>
        <authorList>
            <person name="Berka R.M."/>
            <person name="Grigoriev I.V."/>
            <person name="Otillar R."/>
            <person name="Salamov A."/>
            <person name="Grimwood J."/>
            <person name="Reid I."/>
            <person name="Ishmael N."/>
            <person name="John T."/>
            <person name="Darmond C."/>
            <person name="Moisan M.-C."/>
            <person name="Henrissat B."/>
            <person name="Coutinho P.M."/>
            <person name="Lombard V."/>
            <person name="Natvig D.O."/>
            <person name="Lindquist E."/>
            <person name="Schmutz J."/>
            <person name="Lucas S."/>
            <person name="Harris P."/>
            <person name="Powlowski J."/>
            <person name="Bellemare A."/>
            <person name="Taylor D."/>
            <person name="Butler G."/>
            <person name="de Vries R.P."/>
            <person name="Allijn I.E."/>
            <person name="van den Brink J."/>
            <person name="Ushinsky S."/>
            <person name="Storms R."/>
            <person name="Powell A.J."/>
            <person name="Paulsen I.T."/>
            <person name="Elbourne L.D.H."/>
            <person name="Baker S.E."/>
            <person name="Magnuson J."/>
            <person name="LaBoissiere S."/>
            <person name="Clutterbuck A.J."/>
            <person name="Martinez D."/>
            <person name="Wogulis M."/>
            <person name="de Leon A.L."/>
            <person name="Rey M.W."/>
            <person name="Tsang A."/>
        </authorList>
    </citation>
    <scope>NUCLEOTIDE SEQUENCE [LARGE SCALE GENOMIC DNA]</scope>
    <source>
        <strain evidence="6">ATCC 38088 / NRRL 8126</strain>
    </source>
</reference>
<comment type="similarity">
    <text evidence="2">Belongs to the dpy-30 family.</text>
</comment>
<dbReference type="GO" id="GO:0005634">
    <property type="term" value="C:nucleus"/>
    <property type="evidence" value="ECO:0007669"/>
    <property type="project" value="UniProtKB-SubCell"/>
</dbReference>